<dbReference type="eggNOG" id="COG1129">
    <property type="taxonomic scope" value="Bacteria"/>
</dbReference>
<evidence type="ECO:0000259" key="3">
    <source>
        <dbReference type="PROSITE" id="PS50893"/>
    </source>
</evidence>
<dbReference type="RefSeq" id="WP_012663908.1">
    <property type="nucleotide sequence ID" value="NC_012115.1"/>
</dbReference>
<feature type="domain" description="ABC transporter" evidence="3">
    <location>
        <begin position="292"/>
        <end position="524"/>
    </location>
</feature>
<dbReference type="PROSITE" id="PS00211">
    <property type="entry name" value="ABC_TRANSPORTER_1"/>
    <property type="match status" value="1"/>
</dbReference>
<name>B9L6N8_NAUPA</name>
<keyword evidence="5" id="KW-1185">Reference proteome</keyword>
<dbReference type="InterPro" id="IPR027417">
    <property type="entry name" value="P-loop_NTPase"/>
</dbReference>
<dbReference type="PROSITE" id="PS50893">
    <property type="entry name" value="ABC_TRANSPORTER_2"/>
    <property type="match status" value="2"/>
</dbReference>
<dbReference type="Pfam" id="PF00005">
    <property type="entry name" value="ABC_tran"/>
    <property type="match status" value="2"/>
</dbReference>
<dbReference type="GO" id="GO:0005524">
    <property type="term" value="F:ATP binding"/>
    <property type="evidence" value="ECO:0007669"/>
    <property type="project" value="UniProtKB-KW"/>
</dbReference>
<dbReference type="EMBL" id="CP001279">
    <property type="protein sequence ID" value="ACM92537.1"/>
    <property type="molecule type" value="Genomic_DNA"/>
</dbReference>
<keyword evidence="1" id="KW-0547">Nucleotide-binding</keyword>
<dbReference type="KEGG" id="nam:NAMH_1646"/>
<dbReference type="SUPFAM" id="SSF52540">
    <property type="entry name" value="P-loop containing nucleoside triphosphate hydrolases"/>
    <property type="match status" value="2"/>
</dbReference>
<gene>
    <name evidence="4" type="ordered locus">NAMH_1646</name>
</gene>
<dbReference type="HOGENOM" id="CLU_000604_83_0_7"/>
<dbReference type="PANTHER" id="PTHR43038">
    <property type="entry name" value="ATP-BINDING CASSETTE, SUB-FAMILY H, MEMBER 1"/>
    <property type="match status" value="1"/>
</dbReference>
<dbReference type="AlphaFoldDB" id="B9L6N8"/>
<proteinExistence type="predicted"/>
<dbReference type="SMART" id="SM00382">
    <property type="entry name" value="AAA"/>
    <property type="match status" value="2"/>
</dbReference>
<protein>
    <submittedName>
        <fullName evidence="4">ABC transporter, ATP-binding/permease protein</fullName>
    </submittedName>
</protein>
<dbReference type="CDD" id="cd03230">
    <property type="entry name" value="ABC_DR_subfamily_A"/>
    <property type="match status" value="2"/>
</dbReference>
<sequence length="534" mass="60723">MLAVKNITVKYKEKVAAKNINFEVKEGEIVGLIGADGAGKSSTLHAIAGVKGFEGEIEYNGYKYHSPKEAEKIKDRLSLMPQGLGLVLYDLLSVREHFDFFRGLRGIKKDPEYEKRLLKMAGLYEFQDRLAGNLSGGMRQKLSLILALLHRPQLLILDEPTTGVDPISRRELWDIVDNERKENGIIALISTAYMQEAALMDKIMLFDEGEIIAKGTNEELIQSIKDYTYEGEIECDECMSFAGKTYSLKDLNLKKTTPTLEGLFFVNALRKNRKMPKIKLEQKHTDTPETVVKAVGLTKKFGNFIADDHIDLELKKGEILGLLGANGAGKTTFMKMLLGLYPIDEGELYLLGEKINSYKDRIKLKSKIGYVSQRFALYDDLTIYENIRYFGKMHGLTSEEIEKKAEFFSNLLDFKDYLNFFPTDVPLGINQRFSVAVALLHDPVVLFLDEPTSGVDTIARASFWKFMRELKEKWQISILITTHYMSEAEYCDRVVVLKRGKKILDDTMSNIHKNYPGMSFEDVFIKLVGNNNED</sequence>
<dbReference type="InterPro" id="IPR003593">
    <property type="entry name" value="AAA+_ATPase"/>
</dbReference>
<evidence type="ECO:0000256" key="1">
    <source>
        <dbReference type="ARBA" id="ARBA00022741"/>
    </source>
</evidence>
<dbReference type="GO" id="GO:0016887">
    <property type="term" value="F:ATP hydrolysis activity"/>
    <property type="evidence" value="ECO:0007669"/>
    <property type="project" value="InterPro"/>
</dbReference>
<reference evidence="4 5" key="1">
    <citation type="journal article" date="2009" name="PLoS Genet.">
        <title>Adaptations to submarine hydrothermal environments exemplified by the genome of Nautilia profundicola.</title>
        <authorList>
            <person name="Campbell B.J."/>
            <person name="Smith J.L."/>
            <person name="Hanson T.E."/>
            <person name="Klotz M.G."/>
            <person name="Stein L.Y."/>
            <person name="Lee C.K."/>
            <person name="Wu D."/>
            <person name="Robinson J.M."/>
            <person name="Khouri H.M."/>
            <person name="Eisen J.A."/>
            <person name="Cary S.C."/>
        </authorList>
    </citation>
    <scope>NUCLEOTIDE SEQUENCE [LARGE SCALE GENOMIC DNA]</scope>
    <source>
        <strain evidence="5">ATCC BAA-1463 / DSM 18972 / AmH</strain>
    </source>
</reference>
<dbReference type="InterPro" id="IPR003439">
    <property type="entry name" value="ABC_transporter-like_ATP-bd"/>
</dbReference>
<dbReference type="Proteomes" id="UP000000448">
    <property type="component" value="Chromosome"/>
</dbReference>
<dbReference type="OrthoDB" id="9809450at2"/>
<evidence type="ECO:0000313" key="4">
    <source>
        <dbReference type="EMBL" id="ACM92537.1"/>
    </source>
</evidence>
<dbReference type="InterPro" id="IPR017871">
    <property type="entry name" value="ABC_transporter-like_CS"/>
</dbReference>
<accession>B9L6N8</accession>
<evidence type="ECO:0000313" key="5">
    <source>
        <dbReference type="Proteomes" id="UP000000448"/>
    </source>
</evidence>
<dbReference type="STRING" id="598659.NAMH_1646"/>
<feature type="domain" description="ABC transporter" evidence="3">
    <location>
        <begin position="2"/>
        <end position="233"/>
    </location>
</feature>
<dbReference type="Gene3D" id="3.40.50.300">
    <property type="entry name" value="P-loop containing nucleotide triphosphate hydrolases"/>
    <property type="match status" value="2"/>
</dbReference>
<dbReference type="PANTHER" id="PTHR43038:SF3">
    <property type="entry name" value="ABC TRANSPORTER G FAMILY MEMBER 20 ISOFORM X1"/>
    <property type="match status" value="1"/>
</dbReference>
<organism evidence="4 5">
    <name type="scientific">Nautilia profundicola (strain ATCC BAA-1463 / DSM 18972 / AmH)</name>
    <dbReference type="NCBI Taxonomy" id="598659"/>
    <lineage>
        <taxon>Bacteria</taxon>
        <taxon>Pseudomonadati</taxon>
        <taxon>Campylobacterota</taxon>
        <taxon>Epsilonproteobacteria</taxon>
        <taxon>Nautiliales</taxon>
        <taxon>Nautiliaceae</taxon>
        <taxon>Nautilia</taxon>
    </lineage>
</organism>
<evidence type="ECO:0000256" key="2">
    <source>
        <dbReference type="ARBA" id="ARBA00022840"/>
    </source>
</evidence>
<keyword evidence="2 4" id="KW-0067">ATP-binding</keyword>